<evidence type="ECO:0000256" key="1">
    <source>
        <dbReference type="SAM" id="Phobius"/>
    </source>
</evidence>
<name>A0ABY7DME6_MYAAR</name>
<evidence type="ECO:0000313" key="3">
    <source>
        <dbReference type="Proteomes" id="UP001164746"/>
    </source>
</evidence>
<dbReference type="EMBL" id="CP111014">
    <property type="protein sequence ID" value="WAQ98842.1"/>
    <property type="molecule type" value="Genomic_DNA"/>
</dbReference>
<keyword evidence="1" id="KW-1133">Transmembrane helix</keyword>
<keyword evidence="1" id="KW-0812">Transmembrane</keyword>
<organism evidence="2 3">
    <name type="scientific">Mya arenaria</name>
    <name type="common">Soft-shell clam</name>
    <dbReference type="NCBI Taxonomy" id="6604"/>
    <lineage>
        <taxon>Eukaryota</taxon>
        <taxon>Metazoa</taxon>
        <taxon>Spiralia</taxon>
        <taxon>Lophotrochozoa</taxon>
        <taxon>Mollusca</taxon>
        <taxon>Bivalvia</taxon>
        <taxon>Autobranchia</taxon>
        <taxon>Heteroconchia</taxon>
        <taxon>Euheterodonta</taxon>
        <taxon>Imparidentia</taxon>
        <taxon>Neoheterodontei</taxon>
        <taxon>Myida</taxon>
        <taxon>Myoidea</taxon>
        <taxon>Myidae</taxon>
        <taxon>Mya</taxon>
    </lineage>
</organism>
<accession>A0ABY7DME6</accession>
<proteinExistence type="predicted"/>
<sequence length="247" mass="28419">MFVSKKQQYQSLQISSNVSKDCSSTNTFLKYSNLVISFTSIFNCAVGQNAALDFFEEFAVPSLDFGYLLLIVLEGLALLLFDFEGVFLLFFEEPLVRQSASPHQIRRRKDLFLVDFQKSAFHREIRKTFYNIIPCDKKIISRIMQVFIGYIRSLVTCHTRYSFGPEAIIVFVGHVYMQKTVVQPKTLLDHLGRTSTVVTSERPRDTRNLERYRLDGCLYIFLLPKLSTVMAFQGSSCASLREIGDKR</sequence>
<reference evidence="2" key="1">
    <citation type="submission" date="2022-11" db="EMBL/GenBank/DDBJ databases">
        <title>Centuries of genome instability and evolution in soft-shell clam transmissible cancer (bioRxiv).</title>
        <authorList>
            <person name="Hart S.F.M."/>
            <person name="Yonemitsu M.A."/>
            <person name="Giersch R.M."/>
            <person name="Beal B.F."/>
            <person name="Arriagada G."/>
            <person name="Davis B.W."/>
            <person name="Ostrander E.A."/>
            <person name="Goff S.P."/>
            <person name="Metzger M.J."/>
        </authorList>
    </citation>
    <scope>NUCLEOTIDE SEQUENCE</scope>
    <source>
        <strain evidence="2">MELC-2E11</strain>
        <tissue evidence="2">Siphon/mantle</tissue>
    </source>
</reference>
<keyword evidence="1" id="KW-0472">Membrane</keyword>
<evidence type="ECO:0000313" key="2">
    <source>
        <dbReference type="EMBL" id="WAQ98842.1"/>
    </source>
</evidence>
<keyword evidence="3" id="KW-1185">Reference proteome</keyword>
<gene>
    <name evidence="2" type="ORF">MAR_023215</name>
</gene>
<dbReference type="Proteomes" id="UP001164746">
    <property type="component" value="Chromosome 3"/>
</dbReference>
<feature type="transmembrane region" description="Helical" evidence="1">
    <location>
        <begin position="65"/>
        <end position="91"/>
    </location>
</feature>
<protein>
    <submittedName>
        <fullName evidence="2">Uncharacterized protein</fullName>
    </submittedName>
</protein>